<dbReference type="CDD" id="cd00158">
    <property type="entry name" value="RHOD"/>
    <property type="match status" value="1"/>
</dbReference>
<dbReference type="Gene3D" id="3.40.250.10">
    <property type="entry name" value="Rhodanese-like domain"/>
    <property type="match status" value="1"/>
</dbReference>
<gene>
    <name evidence="2" type="ORF">UFOPK1399_00829</name>
</gene>
<protein>
    <submittedName>
        <fullName evidence="2">Unannotated protein</fullName>
    </submittedName>
</protein>
<dbReference type="Pfam" id="PF00581">
    <property type="entry name" value="Rhodanese"/>
    <property type="match status" value="1"/>
</dbReference>
<proteinExistence type="predicted"/>
<dbReference type="AlphaFoldDB" id="A0A6J6BD34"/>
<name>A0A6J6BD34_9ZZZZ</name>
<dbReference type="InterPro" id="IPR001763">
    <property type="entry name" value="Rhodanese-like_dom"/>
</dbReference>
<feature type="domain" description="Rhodanese" evidence="1">
    <location>
        <begin position="10"/>
        <end position="60"/>
    </location>
</feature>
<dbReference type="PROSITE" id="PS50206">
    <property type="entry name" value="RHODANESE_3"/>
    <property type="match status" value="1"/>
</dbReference>
<sequence>MTFDGDIKSLDKEATYAIYCHSGRRSVIAVNKLKDAGFKKLFNLTNGIQDWQGAGLPLVTN</sequence>
<accession>A0A6J6BD34</accession>
<organism evidence="2">
    <name type="scientific">freshwater metagenome</name>
    <dbReference type="NCBI Taxonomy" id="449393"/>
    <lineage>
        <taxon>unclassified sequences</taxon>
        <taxon>metagenomes</taxon>
        <taxon>ecological metagenomes</taxon>
    </lineage>
</organism>
<dbReference type="EMBL" id="CAEZSD010000102">
    <property type="protein sequence ID" value="CAB4536872.1"/>
    <property type="molecule type" value="Genomic_DNA"/>
</dbReference>
<dbReference type="InterPro" id="IPR036873">
    <property type="entry name" value="Rhodanese-like_dom_sf"/>
</dbReference>
<evidence type="ECO:0000313" key="2">
    <source>
        <dbReference type="EMBL" id="CAB4536872.1"/>
    </source>
</evidence>
<reference evidence="2" key="1">
    <citation type="submission" date="2020-05" db="EMBL/GenBank/DDBJ databases">
        <authorList>
            <person name="Chiriac C."/>
            <person name="Salcher M."/>
            <person name="Ghai R."/>
            <person name="Kavagutti S V."/>
        </authorList>
    </citation>
    <scope>NUCLEOTIDE SEQUENCE</scope>
</reference>
<evidence type="ECO:0000259" key="1">
    <source>
        <dbReference type="PROSITE" id="PS50206"/>
    </source>
</evidence>
<dbReference type="SUPFAM" id="SSF52821">
    <property type="entry name" value="Rhodanese/Cell cycle control phosphatase"/>
    <property type="match status" value="1"/>
</dbReference>